<dbReference type="GO" id="GO:0004222">
    <property type="term" value="F:metalloendopeptidase activity"/>
    <property type="evidence" value="ECO:0007669"/>
    <property type="project" value="InterPro"/>
</dbReference>
<evidence type="ECO:0000256" key="3">
    <source>
        <dbReference type="ARBA" id="ARBA00022670"/>
    </source>
</evidence>
<evidence type="ECO:0000256" key="6">
    <source>
        <dbReference type="ARBA" id="ARBA00022824"/>
    </source>
</evidence>
<dbReference type="InterPro" id="IPR003675">
    <property type="entry name" value="Rce1/LyrA-like_dom"/>
</dbReference>
<organism evidence="13 14">
    <name type="scientific">Ophiocordyceps australis</name>
    <dbReference type="NCBI Taxonomy" id="1399860"/>
    <lineage>
        <taxon>Eukaryota</taxon>
        <taxon>Fungi</taxon>
        <taxon>Dikarya</taxon>
        <taxon>Ascomycota</taxon>
        <taxon>Pezizomycotina</taxon>
        <taxon>Sordariomycetes</taxon>
        <taxon>Hypocreomycetidae</taxon>
        <taxon>Hypocreales</taxon>
        <taxon>Ophiocordycipitaceae</taxon>
        <taxon>Ophiocordyceps</taxon>
    </lineage>
</organism>
<evidence type="ECO:0000256" key="9">
    <source>
        <dbReference type="ARBA" id="ARBA00047280"/>
    </source>
</evidence>
<name>A0A2C5XYF5_9HYPO</name>
<evidence type="ECO:0000256" key="4">
    <source>
        <dbReference type="ARBA" id="ARBA00022692"/>
    </source>
</evidence>
<feature type="transmembrane region" description="Helical" evidence="11">
    <location>
        <begin position="38"/>
        <end position="57"/>
    </location>
</feature>
<keyword evidence="14" id="KW-1185">Reference proteome</keyword>
<sequence>MVIYCLIYVLPLYAWSATRPSPRRSRDAPDSIRARIRAVSASTFACSLTTFFILHCTHLPSSPLRRMGYWPLGLFETVNALFLTALLFAAPIYESLLIDGWWRGWVRLEPLRHLWAHWPTWRNLVAGPITEECLFRAAAVPLLLLAGSETGLVIFVSPLVFGLAHIHHFYEFCLTHPQTPLAMALVRSLVQLTYTSIFGSYVTFIFLRTGSILAAIFVHILCNAMGLPRLWGSLEPYWITHRSEPKVWYGPAFISTIVYYSLLLGGATLWWVNLYSLTQSPMALALL</sequence>
<dbReference type="GO" id="GO:0005789">
    <property type="term" value="C:endoplasmic reticulum membrane"/>
    <property type="evidence" value="ECO:0007669"/>
    <property type="project" value="UniProtKB-SubCell"/>
</dbReference>
<feature type="transmembrane region" description="Helical" evidence="11">
    <location>
        <begin position="182"/>
        <end position="206"/>
    </location>
</feature>
<evidence type="ECO:0000256" key="5">
    <source>
        <dbReference type="ARBA" id="ARBA00022801"/>
    </source>
</evidence>
<feature type="transmembrane region" description="Helical" evidence="11">
    <location>
        <begin position="69"/>
        <end position="93"/>
    </location>
</feature>
<gene>
    <name evidence="13" type="ORF">CDD81_2774</name>
</gene>
<keyword evidence="4 11" id="KW-0812">Transmembrane</keyword>
<comment type="catalytic activity">
    <reaction evidence="9">
        <text>Hydrolyzes the peptide bond -P2-(S-farnesyl or geranylgeranyl)C-P1'-P2'-P3'-COOH where P1' and P2' are amino acids with aliphatic sidechains and P3' is any C-terminal residue.</text>
        <dbReference type="EC" id="3.4.26.1"/>
    </reaction>
</comment>
<dbReference type="AlphaFoldDB" id="A0A2C5XYF5"/>
<evidence type="ECO:0000256" key="1">
    <source>
        <dbReference type="ARBA" id="ARBA00004477"/>
    </source>
</evidence>
<protein>
    <recommendedName>
        <fullName evidence="10">intramembrane prenyl-peptidase Rce1</fullName>
        <ecNumber evidence="10">3.4.26.1</ecNumber>
    </recommendedName>
</protein>
<keyword evidence="7 11" id="KW-1133">Transmembrane helix</keyword>
<keyword evidence="5" id="KW-0378">Hydrolase</keyword>
<feature type="transmembrane region" description="Helical" evidence="11">
    <location>
        <begin position="212"/>
        <end position="231"/>
    </location>
</feature>
<dbReference type="PANTHER" id="PTHR13046">
    <property type="entry name" value="PROTEASE U48 CAAX PRENYL PROTEASE RCE1"/>
    <property type="match status" value="1"/>
</dbReference>
<keyword evidence="8 11" id="KW-0472">Membrane</keyword>
<dbReference type="GO" id="GO:0071586">
    <property type="term" value="P:CAAX-box protein processing"/>
    <property type="evidence" value="ECO:0007669"/>
    <property type="project" value="InterPro"/>
</dbReference>
<keyword evidence="3" id="KW-0645">Protease</keyword>
<evidence type="ECO:0000256" key="11">
    <source>
        <dbReference type="SAM" id="Phobius"/>
    </source>
</evidence>
<evidence type="ECO:0000256" key="10">
    <source>
        <dbReference type="ARBA" id="ARBA00049729"/>
    </source>
</evidence>
<evidence type="ECO:0000313" key="14">
    <source>
        <dbReference type="Proteomes" id="UP000226192"/>
    </source>
</evidence>
<feature type="domain" description="CAAX prenyl protease 2/Lysostaphin resistance protein A-like" evidence="12">
    <location>
        <begin position="115"/>
        <end position="225"/>
    </location>
</feature>
<reference evidence="13 14" key="1">
    <citation type="submission" date="2017-06" db="EMBL/GenBank/DDBJ databases">
        <title>Ant-infecting Ophiocordyceps genomes reveal a high diversity of potential behavioral manipulation genes and a possible major role for enterotoxins.</title>
        <authorList>
            <person name="De Bekker C."/>
            <person name="Evans H.C."/>
            <person name="Brachmann A."/>
            <person name="Hughes D.P."/>
        </authorList>
    </citation>
    <scope>NUCLEOTIDE SEQUENCE [LARGE SCALE GENOMIC DNA]</scope>
    <source>
        <strain evidence="13 14">Map64</strain>
    </source>
</reference>
<dbReference type="OrthoDB" id="271604at2759"/>
<dbReference type="Proteomes" id="UP000226192">
    <property type="component" value="Unassembled WGS sequence"/>
</dbReference>
<comment type="subcellular location">
    <subcellularLocation>
        <location evidence="1">Endoplasmic reticulum membrane</location>
        <topology evidence="1">Multi-pass membrane protein</topology>
    </subcellularLocation>
</comment>
<comment type="caution">
    <text evidence="13">The sequence shown here is derived from an EMBL/GenBank/DDBJ whole genome shotgun (WGS) entry which is preliminary data.</text>
</comment>
<evidence type="ECO:0000259" key="12">
    <source>
        <dbReference type="Pfam" id="PF02517"/>
    </source>
</evidence>
<evidence type="ECO:0000313" key="13">
    <source>
        <dbReference type="EMBL" id="PHH59651.1"/>
    </source>
</evidence>
<dbReference type="STRING" id="1399860.A0A2C5XYF5"/>
<proteinExistence type="inferred from homology"/>
<keyword evidence="6" id="KW-0256">Endoplasmic reticulum</keyword>
<dbReference type="EMBL" id="NJET01000190">
    <property type="protein sequence ID" value="PHH59651.1"/>
    <property type="molecule type" value="Genomic_DNA"/>
</dbReference>
<feature type="transmembrane region" description="Helical" evidence="11">
    <location>
        <begin position="252"/>
        <end position="272"/>
    </location>
</feature>
<dbReference type="EC" id="3.4.26.1" evidence="10"/>
<comment type="similarity">
    <text evidence="2">Belongs to the peptidase U48 family.</text>
</comment>
<evidence type="ECO:0000256" key="2">
    <source>
        <dbReference type="ARBA" id="ARBA00006897"/>
    </source>
</evidence>
<accession>A0A2C5XYF5</accession>
<feature type="transmembrane region" description="Helical" evidence="11">
    <location>
        <begin position="151"/>
        <end position="170"/>
    </location>
</feature>
<evidence type="ECO:0000256" key="8">
    <source>
        <dbReference type="ARBA" id="ARBA00023136"/>
    </source>
</evidence>
<dbReference type="PANTHER" id="PTHR13046:SF0">
    <property type="entry name" value="CAAX PRENYL PROTEASE 2"/>
    <property type="match status" value="1"/>
</dbReference>
<evidence type="ECO:0000256" key="7">
    <source>
        <dbReference type="ARBA" id="ARBA00022989"/>
    </source>
</evidence>
<dbReference type="InterPro" id="IPR039731">
    <property type="entry name" value="Rce1"/>
</dbReference>
<dbReference type="Pfam" id="PF02517">
    <property type="entry name" value="Rce1-like"/>
    <property type="match status" value="1"/>
</dbReference>